<keyword evidence="2" id="KW-0812">Transmembrane</keyword>
<name>A0ABT2V2N8_9FIRM</name>
<evidence type="ECO:0000256" key="1">
    <source>
        <dbReference type="ARBA" id="ARBA00006464"/>
    </source>
</evidence>
<sequence length="229" mass="26334">MYRDYIKRFLDIVLSAGAIVVLSPVMAVTAVLVRVKLGGPVIFKQRRPGKGEKIFEMYKFRSMTDARDENGELLPDEVRLTSFGKKLRASSLDELPELFNILKGDMSVVGPRPQLVRDMVFMTEEQRRRHSVRPGLTGLAQVNGRNIIDWEKKLAYDLEYIKQITFLGDARIIWQTVQKALLSQEGITEDGMATAEDYGDYLLRLGKVDKDKYEKSYEEVNQLLKRRLE</sequence>
<feature type="transmembrane region" description="Helical" evidence="2">
    <location>
        <begin position="12"/>
        <end position="37"/>
    </location>
</feature>
<proteinExistence type="inferred from homology"/>
<keyword evidence="4" id="KW-0808">Transferase</keyword>
<dbReference type="PANTHER" id="PTHR30576">
    <property type="entry name" value="COLANIC BIOSYNTHESIS UDP-GLUCOSE LIPID CARRIER TRANSFERASE"/>
    <property type="match status" value="1"/>
</dbReference>
<evidence type="ECO:0000313" key="5">
    <source>
        <dbReference type="Proteomes" id="UP001652395"/>
    </source>
</evidence>
<dbReference type="InterPro" id="IPR003362">
    <property type="entry name" value="Bact_transf"/>
</dbReference>
<accession>A0ABT2V2N8</accession>
<gene>
    <name evidence="4" type="ORF">OCV69_14610</name>
</gene>
<keyword evidence="2" id="KW-0472">Membrane</keyword>
<dbReference type="Pfam" id="PF02397">
    <property type="entry name" value="Bac_transf"/>
    <property type="match status" value="1"/>
</dbReference>
<feature type="domain" description="Bacterial sugar transferase" evidence="3">
    <location>
        <begin position="7"/>
        <end position="181"/>
    </location>
</feature>
<dbReference type="GO" id="GO:0016740">
    <property type="term" value="F:transferase activity"/>
    <property type="evidence" value="ECO:0007669"/>
    <property type="project" value="UniProtKB-KW"/>
</dbReference>
<dbReference type="Proteomes" id="UP001652395">
    <property type="component" value="Unassembled WGS sequence"/>
</dbReference>
<evidence type="ECO:0000256" key="2">
    <source>
        <dbReference type="SAM" id="Phobius"/>
    </source>
</evidence>
<evidence type="ECO:0000259" key="3">
    <source>
        <dbReference type="Pfam" id="PF02397"/>
    </source>
</evidence>
<keyword evidence="5" id="KW-1185">Reference proteome</keyword>
<protein>
    <submittedName>
        <fullName evidence="4">Sugar transferase</fullName>
    </submittedName>
</protein>
<dbReference type="EMBL" id="JAOQJF010000040">
    <property type="protein sequence ID" value="MCU6801145.1"/>
    <property type="molecule type" value="Genomic_DNA"/>
</dbReference>
<dbReference type="PANTHER" id="PTHR30576:SF8">
    <property type="entry name" value="UNDECAPRENYL-PHOSPHATE GALACTOSE PHOSPHOTRANSFERASE"/>
    <property type="match status" value="1"/>
</dbReference>
<reference evidence="4 5" key="1">
    <citation type="journal article" date="2021" name="ISME Commun">
        <title>Automated analysis of genomic sequences facilitates high-throughput and comprehensive description of bacteria.</title>
        <authorList>
            <person name="Hitch T.C.A."/>
        </authorList>
    </citation>
    <scope>NUCLEOTIDE SEQUENCE [LARGE SCALE GENOMIC DNA]</scope>
    <source>
        <strain evidence="5">f_CCE</strain>
    </source>
</reference>
<comment type="caution">
    <text evidence="4">The sequence shown here is derived from an EMBL/GenBank/DDBJ whole genome shotgun (WGS) entry which is preliminary data.</text>
</comment>
<comment type="similarity">
    <text evidence="1">Belongs to the bacterial sugar transferase family.</text>
</comment>
<evidence type="ECO:0000313" key="4">
    <source>
        <dbReference type="EMBL" id="MCU6801145.1"/>
    </source>
</evidence>
<organism evidence="4 5">
    <name type="scientific">Alitiscatomonas aceti</name>
    <dbReference type="NCBI Taxonomy" id="2981724"/>
    <lineage>
        <taxon>Bacteria</taxon>
        <taxon>Bacillati</taxon>
        <taxon>Bacillota</taxon>
        <taxon>Clostridia</taxon>
        <taxon>Lachnospirales</taxon>
        <taxon>Lachnospiraceae</taxon>
        <taxon>Alitiscatomonas</taxon>
    </lineage>
</organism>
<keyword evidence="2" id="KW-1133">Transmembrane helix</keyword>